<evidence type="ECO:0000313" key="2">
    <source>
        <dbReference type="Proteomes" id="UP000010474"/>
    </source>
</evidence>
<dbReference type="HOGENOM" id="CLU_192773_1_0_3"/>
<sequence length="74" mass="8905">MNYCPCCSNLLLQHIRQSEIYWFCRSCWQEMPVFTQGLSCSLTERILSKSSIVIQQPKRLYKYNYLREKYSIQG</sequence>
<organism evidence="1 2">
    <name type="scientific">Anabaena cylindrica (strain ATCC 27899 / PCC 7122)</name>
    <dbReference type="NCBI Taxonomy" id="272123"/>
    <lineage>
        <taxon>Bacteria</taxon>
        <taxon>Bacillati</taxon>
        <taxon>Cyanobacteriota</taxon>
        <taxon>Cyanophyceae</taxon>
        <taxon>Nostocales</taxon>
        <taxon>Nostocaceae</taxon>
        <taxon>Anabaena</taxon>
    </lineage>
</organism>
<accession>K9ZK36</accession>
<dbReference type="EMBL" id="CP003659">
    <property type="protein sequence ID" value="AFZ59571.1"/>
    <property type="molecule type" value="Genomic_DNA"/>
</dbReference>
<dbReference type="AlphaFoldDB" id="K9ZK36"/>
<reference evidence="2" key="1">
    <citation type="journal article" date="2013" name="Proc. Natl. Acad. Sci. U.S.A.">
        <title>Improving the coverage of the cyanobacterial phylum using diversity-driven genome sequencing.</title>
        <authorList>
            <person name="Shih P.M."/>
            <person name="Wu D."/>
            <person name="Latifi A."/>
            <person name="Axen S.D."/>
            <person name="Fewer D.P."/>
            <person name="Talla E."/>
            <person name="Calteau A."/>
            <person name="Cai F."/>
            <person name="Tandeau de Marsac N."/>
            <person name="Rippka R."/>
            <person name="Herdman M."/>
            <person name="Sivonen K."/>
            <person name="Coursin T."/>
            <person name="Laurent T."/>
            <person name="Goodwin L."/>
            <person name="Nolan M."/>
            <person name="Davenport K.W."/>
            <person name="Han C.S."/>
            <person name="Rubin E.M."/>
            <person name="Eisen J.A."/>
            <person name="Woyke T."/>
            <person name="Gugger M."/>
            <person name="Kerfeld C.A."/>
        </authorList>
    </citation>
    <scope>NUCLEOTIDE SEQUENCE [LARGE SCALE GENOMIC DNA]</scope>
    <source>
        <strain evidence="2">ATCC 27899 / PCC 7122</strain>
    </source>
</reference>
<dbReference type="KEGG" id="acy:Anacy_4205"/>
<name>K9ZK36_ANACC</name>
<protein>
    <submittedName>
        <fullName evidence="1">Uncharacterized protein</fullName>
    </submittedName>
</protein>
<proteinExistence type="predicted"/>
<dbReference type="eggNOG" id="ENOG5033F6B">
    <property type="taxonomic scope" value="Bacteria"/>
</dbReference>
<evidence type="ECO:0000313" key="1">
    <source>
        <dbReference type="EMBL" id="AFZ59571.1"/>
    </source>
</evidence>
<dbReference type="PATRIC" id="fig|272123.3.peg.4562"/>
<dbReference type="OrthoDB" id="495562at2"/>
<dbReference type="STRING" id="272123.Anacy_4205"/>
<dbReference type="Proteomes" id="UP000010474">
    <property type="component" value="Chromosome"/>
</dbReference>
<gene>
    <name evidence="1" type="ordered locus">Anacy_4205</name>
</gene>
<keyword evidence="2" id="KW-1185">Reference proteome</keyword>